<comment type="caution">
    <text evidence="13">The sequence shown here is derived from an EMBL/GenBank/DDBJ whole genome shotgun (WGS) entry which is preliminary data.</text>
</comment>
<evidence type="ECO:0000256" key="5">
    <source>
        <dbReference type="ARBA" id="ARBA00022692"/>
    </source>
</evidence>
<organism evidence="13 14">
    <name type="scientific">Paraburkholderia dipogonis</name>
    <dbReference type="NCBI Taxonomy" id="1211383"/>
    <lineage>
        <taxon>Bacteria</taxon>
        <taxon>Pseudomonadati</taxon>
        <taxon>Pseudomonadota</taxon>
        <taxon>Betaproteobacteria</taxon>
        <taxon>Burkholderiales</taxon>
        <taxon>Burkholderiaceae</taxon>
        <taxon>Paraburkholderia</taxon>
    </lineage>
</organism>
<dbReference type="GO" id="GO:0034220">
    <property type="term" value="P:monoatomic ion transmembrane transport"/>
    <property type="evidence" value="ECO:0007669"/>
    <property type="project" value="InterPro"/>
</dbReference>
<dbReference type="Pfam" id="PF13609">
    <property type="entry name" value="Porin_4"/>
    <property type="match status" value="1"/>
</dbReference>
<keyword evidence="7" id="KW-0406">Ion transport</keyword>
<protein>
    <submittedName>
        <fullName evidence="13">Porin</fullName>
    </submittedName>
</protein>
<evidence type="ECO:0000256" key="7">
    <source>
        <dbReference type="ARBA" id="ARBA00023065"/>
    </source>
</evidence>
<keyword evidence="6 11" id="KW-0732">Signal</keyword>
<dbReference type="InterPro" id="IPR023614">
    <property type="entry name" value="Porin_dom_sf"/>
</dbReference>
<keyword evidence="5" id="KW-0812">Transmembrane</keyword>
<feature type="domain" description="Porin" evidence="12">
    <location>
        <begin position="8"/>
        <end position="335"/>
    </location>
</feature>
<keyword evidence="3" id="KW-0813">Transport</keyword>
<sequence length="378" mass="40187">MKKTSITLLALPLLAGTAHAQSSVTLYGFVDAGLVYVNNQSGHANLQMVNGQTNGSRWGLRGSEDLGAGLKAIFTLENGFDTSNGKLLQGGREFGRQAFVGLGSNTWGTVTLGRQYDPMTELIGEIAATSMWAWLGTHPGDFDNLNSTFRVNNAVKYRSPKFHGLQASGMFAPGGVPGNFASGRVYALGLKYVNGPLSAALAYDNINNPSVSVLDSALSPAQAGYVSPSRTPVFNGFASANVWQIFGAAAAYKIGQGSIGLVYTNARFQDIRRTGSTPNTGNASFNSYEINGRYYVTPAFLIGASFAYTETSRAKYEQIDFGPNYSFSKRTDVNLVGVWQHASGVDSTGHAAVAAISTLGQSSTPTQVAVKLSLRHRF</sequence>
<evidence type="ECO:0000256" key="3">
    <source>
        <dbReference type="ARBA" id="ARBA00022448"/>
    </source>
</evidence>
<evidence type="ECO:0000256" key="10">
    <source>
        <dbReference type="ARBA" id="ARBA00023237"/>
    </source>
</evidence>
<dbReference type="Gene3D" id="2.40.160.10">
    <property type="entry name" value="Porin"/>
    <property type="match status" value="1"/>
</dbReference>
<proteinExistence type="predicted"/>
<dbReference type="SUPFAM" id="SSF56935">
    <property type="entry name" value="Porins"/>
    <property type="match status" value="1"/>
</dbReference>
<dbReference type="PANTHER" id="PTHR34501:SF9">
    <property type="entry name" value="MAJOR OUTER MEMBRANE PROTEIN P.IA"/>
    <property type="match status" value="1"/>
</dbReference>
<evidence type="ECO:0000256" key="4">
    <source>
        <dbReference type="ARBA" id="ARBA00022452"/>
    </source>
</evidence>
<dbReference type="PANTHER" id="PTHR34501">
    <property type="entry name" value="PROTEIN YDDL-RELATED"/>
    <property type="match status" value="1"/>
</dbReference>
<dbReference type="InterPro" id="IPR050298">
    <property type="entry name" value="Gram-neg_bact_OMP"/>
</dbReference>
<name>A0A4Y8MH67_9BURK</name>
<evidence type="ECO:0000256" key="8">
    <source>
        <dbReference type="ARBA" id="ARBA00023114"/>
    </source>
</evidence>
<feature type="chain" id="PRO_5021422026" evidence="11">
    <location>
        <begin position="21"/>
        <end position="378"/>
    </location>
</feature>
<keyword evidence="8" id="KW-0626">Porin</keyword>
<dbReference type="RefSeq" id="WP_134466702.1">
    <property type="nucleotide sequence ID" value="NZ_SNVI01000008.1"/>
</dbReference>
<reference evidence="13 14" key="1">
    <citation type="submission" date="2019-03" db="EMBL/GenBank/DDBJ databases">
        <title>Complete Genome Sequence of Paraburkholderia dipogonis ICMP 19430T, a Nitrogen-fixing Symbiont of the South African Invasive Legume Dipogon lignosus in New Zealand.</title>
        <authorList>
            <person name="De Meyer S.E."/>
        </authorList>
    </citation>
    <scope>NUCLEOTIDE SEQUENCE [LARGE SCALE GENOMIC DNA]</scope>
    <source>
        <strain evidence="13 14">ICMP 19430</strain>
    </source>
</reference>
<keyword evidence="4" id="KW-1134">Transmembrane beta strand</keyword>
<accession>A0A4Y8MH67</accession>
<evidence type="ECO:0000256" key="6">
    <source>
        <dbReference type="ARBA" id="ARBA00022729"/>
    </source>
</evidence>
<comment type="subunit">
    <text evidence="2">Homotrimer.</text>
</comment>
<dbReference type="InterPro" id="IPR033900">
    <property type="entry name" value="Gram_neg_porin_domain"/>
</dbReference>
<evidence type="ECO:0000313" key="14">
    <source>
        <dbReference type="Proteomes" id="UP000297385"/>
    </source>
</evidence>
<dbReference type="GO" id="GO:0046930">
    <property type="term" value="C:pore complex"/>
    <property type="evidence" value="ECO:0007669"/>
    <property type="project" value="UniProtKB-KW"/>
</dbReference>
<evidence type="ECO:0000256" key="1">
    <source>
        <dbReference type="ARBA" id="ARBA00004571"/>
    </source>
</evidence>
<dbReference type="EMBL" id="SNVI01000008">
    <property type="protein sequence ID" value="TFE36771.1"/>
    <property type="molecule type" value="Genomic_DNA"/>
</dbReference>
<dbReference type="CDD" id="cd00342">
    <property type="entry name" value="gram_neg_porins"/>
    <property type="match status" value="1"/>
</dbReference>
<dbReference type="GO" id="GO:0009279">
    <property type="term" value="C:cell outer membrane"/>
    <property type="evidence" value="ECO:0007669"/>
    <property type="project" value="UniProtKB-SubCell"/>
</dbReference>
<keyword evidence="10" id="KW-0998">Cell outer membrane</keyword>
<evidence type="ECO:0000256" key="11">
    <source>
        <dbReference type="SAM" id="SignalP"/>
    </source>
</evidence>
<dbReference type="PRINTS" id="PR00182">
    <property type="entry name" value="ECOLNEIPORIN"/>
</dbReference>
<dbReference type="InterPro" id="IPR001702">
    <property type="entry name" value="Porin_Gram-ve"/>
</dbReference>
<keyword evidence="9" id="KW-0472">Membrane</keyword>
<dbReference type="AlphaFoldDB" id="A0A4Y8MH67"/>
<evidence type="ECO:0000259" key="12">
    <source>
        <dbReference type="Pfam" id="PF13609"/>
    </source>
</evidence>
<gene>
    <name evidence="13" type="ORF">E2553_44780</name>
</gene>
<evidence type="ECO:0000313" key="13">
    <source>
        <dbReference type="EMBL" id="TFE36771.1"/>
    </source>
</evidence>
<dbReference type="PRINTS" id="PR00184">
    <property type="entry name" value="NEISSPPORIN"/>
</dbReference>
<dbReference type="InterPro" id="IPR002299">
    <property type="entry name" value="Porin_Neis"/>
</dbReference>
<dbReference type="GO" id="GO:0015288">
    <property type="term" value="F:porin activity"/>
    <property type="evidence" value="ECO:0007669"/>
    <property type="project" value="UniProtKB-KW"/>
</dbReference>
<evidence type="ECO:0000256" key="9">
    <source>
        <dbReference type="ARBA" id="ARBA00023136"/>
    </source>
</evidence>
<evidence type="ECO:0000256" key="2">
    <source>
        <dbReference type="ARBA" id="ARBA00011233"/>
    </source>
</evidence>
<feature type="signal peptide" evidence="11">
    <location>
        <begin position="1"/>
        <end position="20"/>
    </location>
</feature>
<comment type="subcellular location">
    <subcellularLocation>
        <location evidence="1">Cell outer membrane</location>
        <topology evidence="1">Multi-pass membrane protein</topology>
    </subcellularLocation>
</comment>
<dbReference type="Proteomes" id="UP000297385">
    <property type="component" value="Unassembled WGS sequence"/>
</dbReference>